<feature type="transmembrane region" description="Helical" evidence="1">
    <location>
        <begin position="106"/>
        <end position="126"/>
    </location>
</feature>
<organism evidence="2 3">
    <name type="scientific">Gemmata palustris</name>
    <dbReference type="NCBI Taxonomy" id="2822762"/>
    <lineage>
        <taxon>Bacteria</taxon>
        <taxon>Pseudomonadati</taxon>
        <taxon>Planctomycetota</taxon>
        <taxon>Planctomycetia</taxon>
        <taxon>Gemmatales</taxon>
        <taxon>Gemmataceae</taxon>
        <taxon>Gemmata</taxon>
    </lineage>
</organism>
<feature type="transmembrane region" description="Helical" evidence="1">
    <location>
        <begin position="43"/>
        <end position="62"/>
    </location>
</feature>
<sequence>MPTGPQIILALKVLVVAVTVLLLASLVALALKRPRLHGRINTAFFVLTMATVVGFETLLQWVDVSATFDPAARQALHTHLWFSVPSALLLPAMIITGKLRRKQLHLALALVFVLLWTGTVVTGLGLPN</sequence>
<evidence type="ECO:0000313" key="3">
    <source>
        <dbReference type="Proteomes" id="UP000676565"/>
    </source>
</evidence>
<dbReference type="Proteomes" id="UP000676565">
    <property type="component" value="Unassembled WGS sequence"/>
</dbReference>
<protein>
    <recommendedName>
        <fullName evidence="4">DUF420 domain-containing protein</fullName>
    </recommendedName>
</protein>
<feature type="transmembrane region" description="Helical" evidence="1">
    <location>
        <begin position="6"/>
        <end position="31"/>
    </location>
</feature>
<evidence type="ECO:0000313" key="2">
    <source>
        <dbReference type="EMBL" id="MBP3958759.1"/>
    </source>
</evidence>
<keyword evidence="1" id="KW-1133">Transmembrane helix</keyword>
<reference evidence="2 3" key="1">
    <citation type="submission" date="2021-04" db="EMBL/GenBank/DDBJ databases">
        <authorList>
            <person name="Ivanova A."/>
        </authorList>
    </citation>
    <scope>NUCLEOTIDE SEQUENCE [LARGE SCALE GENOMIC DNA]</scope>
    <source>
        <strain evidence="2 3">G18</strain>
    </source>
</reference>
<dbReference type="EMBL" id="JAGKQQ010000001">
    <property type="protein sequence ID" value="MBP3958759.1"/>
    <property type="molecule type" value="Genomic_DNA"/>
</dbReference>
<keyword evidence="1" id="KW-0812">Transmembrane</keyword>
<keyword evidence="3" id="KW-1185">Reference proteome</keyword>
<accession>A0ABS5BYI2</accession>
<feature type="transmembrane region" description="Helical" evidence="1">
    <location>
        <begin position="74"/>
        <end position="94"/>
    </location>
</feature>
<dbReference type="RefSeq" id="WP_210659048.1">
    <property type="nucleotide sequence ID" value="NZ_JAGKQQ010000001.1"/>
</dbReference>
<evidence type="ECO:0008006" key="4">
    <source>
        <dbReference type="Google" id="ProtNLM"/>
    </source>
</evidence>
<comment type="caution">
    <text evidence="2">The sequence shown here is derived from an EMBL/GenBank/DDBJ whole genome shotgun (WGS) entry which is preliminary data.</text>
</comment>
<gene>
    <name evidence="2" type="ORF">J8F10_26230</name>
</gene>
<evidence type="ECO:0000256" key="1">
    <source>
        <dbReference type="SAM" id="Phobius"/>
    </source>
</evidence>
<proteinExistence type="predicted"/>
<name>A0ABS5BYI2_9BACT</name>
<keyword evidence="1" id="KW-0472">Membrane</keyword>